<keyword evidence="4 5" id="KW-0472">Membrane</keyword>
<dbReference type="Proteomes" id="UP000249688">
    <property type="component" value="Unassembled WGS sequence"/>
</dbReference>
<evidence type="ECO:0000256" key="5">
    <source>
        <dbReference type="SAM" id="Phobius"/>
    </source>
</evidence>
<dbReference type="Gene3D" id="1.20.1280.290">
    <property type="match status" value="1"/>
</dbReference>
<evidence type="ECO:0000313" key="7">
    <source>
        <dbReference type="Proteomes" id="UP000249688"/>
    </source>
</evidence>
<gene>
    <name evidence="6" type="ORF">C8P66_14422</name>
</gene>
<dbReference type="InterPro" id="IPR047662">
    <property type="entry name" value="SemiSWEET"/>
</dbReference>
<protein>
    <submittedName>
        <fullName evidence="6">MtN3 and saliva related transmembrane protein</fullName>
    </submittedName>
</protein>
<dbReference type="NCBIfam" id="NF037968">
    <property type="entry name" value="SemiSWEET_2"/>
    <property type="match status" value="1"/>
</dbReference>
<dbReference type="GO" id="GO:0016020">
    <property type="term" value="C:membrane"/>
    <property type="evidence" value="ECO:0007669"/>
    <property type="project" value="UniProtKB-SubCell"/>
</dbReference>
<keyword evidence="3 5" id="KW-1133">Transmembrane helix</keyword>
<sequence length="85" mass="9166">MMAWPEALGLMAGALTTTAFVPQVAKTWRTGSAEDFSLPMLAMFVAGVGLWLVYGVLIEAPSVWLANGITGPLALYLLWVKLRRG</sequence>
<evidence type="ECO:0000256" key="4">
    <source>
        <dbReference type="ARBA" id="ARBA00023136"/>
    </source>
</evidence>
<keyword evidence="7" id="KW-1185">Reference proteome</keyword>
<comment type="caution">
    <text evidence="6">The sequence shown here is derived from an EMBL/GenBank/DDBJ whole genome shotgun (WGS) entry which is preliminary data.</text>
</comment>
<dbReference type="Pfam" id="PF04193">
    <property type="entry name" value="PQ-loop"/>
    <property type="match status" value="1"/>
</dbReference>
<feature type="transmembrane region" description="Helical" evidence="5">
    <location>
        <begin position="63"/>
        <end position="80"/>
    </location>
</feature>
<evidence type="ECO:0000256" key="1">
    <source>
        <dbReference type="ARBA" id="ARBA00004141"/>
    </source>
</evidence>
<evidence type="ECO:0000313" key="6">
    <source>
        <dbReference type="EMBL" id="PZW37659.1"/>
    </source>
</evidence>
<dbReference type="AlphaFoldDB" id="A0A2W7II56"/>
<evidence type="ECO:0000256" key="3">
    <source>
        <dbReference type="ARBA" id="ARBA00022989"/>
    </source>
</evidence>
<comment type="subcellular location">
    <subcellularLocation>
        <location evidence="1">Membrane</location>
        <topology evidence="1">Multi-pass membrane protein</topology>
    </subcellularLocation>
</comment>
<dbReference type="GO" id="GO:0051119">
    <property type="term" value="F:sugar transmembrane transporter activity"/>
    <property type="evidence" value="ECO:0007669"/>
    <property type="project" value="InterPro"/>
</dbReference>
<feature type="transmembrane region" description="Helical" evidence="5">
    <location>
        <begin position="36"/>
        <end position="57"/>
    </location>
</feature>
<evidence type="ECO:0000256" key="2">
    <source>
        <dbReference type="ARBA" id="ARBA00022692"/>
    </source>
</evidence>
<accession>A0A2W7II56</accession>
<dbReference type="InterPro" id="IPR006603">
    <property type="entry name" value="PQ-loop_rpt"/>
</dbReference>
<organism evidence="6 7">
    <name type="scientific">Humitalea rosea</name>
    <dbReference type="NCBI Taxonomy" id="990373"/>
    <lineage>
        <taxon>Bacteria</taxon>
        <taxon>Pseudomonadati</taxon>
        <taxon>Pseudomonadota</taxon>
        <taxon>Alphaproteobacteria</taxon>
        <taxon>Acetobacterales</taxon>
        <taxon>Roseomonadaceae</taxon>
        <taxon>Humitalea</taxon>
    </lineage>
</organism>
<keyword evidence="2 5" id="KW-0812">Transmembrane</keyword>
<proteinExistence type="predicted"/>
<dbReference type="RefSeq" id="WP_211314245.1">
    <property type="nucleotide sequence ID" value="NZ_QKYU01000044.1"/>
</dbReference>
<dbReference type="EMBL" id="QKYU01000044">
    <property type="protein sequence ID" value="PZW37659.1"/>
    <property type="molecule type" value="Genomic_DNA"/>
</dbReference>
<reference evidence="6 7" key="1">
    <citation type="submission" date="2018-06" db="EMBL/GenBank/DDBJ databases">
        <title>Genomic Encyclopedia of Archaeal and Bacterial Type Strains, Phase II (KMG-II): from individual species to whole genera.</title>
        <authorList>
            <person name="Goeker M."/>
        </authorList>
    </citation>
    <scope>NUCLEOTIDE SEQUENCE [LARGE SCALE GENOMIC DNA]</scope>
    <source>
        <strain evidence="6 7">DSM 24525</strain>
    </source>
</reference>
<name>A0A2W7II56_9PROT</name>